<accession>A0A382NB18</accession>
<feature type="non-terminal residue" evidence="1">
    <location>
        <position position="52"/>
    </location>
</feature>
<protein>
    <submittedName>
        <fullName evidence="1">Uncharacterized protein</fullName>
    </submittedName>
</protein>
<sequence length="52" mass="5971">MKKLSISEKLILVLSVYVVVELYISSIYQFSQSTVVLLERIDFGICLIFLTD</sequence>
<name>A0A382NB18_9ZZZZ</name>
<proteinExistence type="predicted"/>
<dbReference type="EMBL" id="UINC01098440">
    <property type="protein sequence ID" value="SVC56962.1"/>
    <property type="molecule type" value="Genomic_DNA"/>
</dbReference>
<gene>
    <name evidence="1" type="ORF">METZ01_LOCUS309816</name>
</gene>
<organism evidence="1">
    <name type="scientific">marine metagenome</name>
    <dbReference type="NCBI Taxonomy" id="408172"/>
    <lineage>
        <taxon>unclassified sequences</taxon>
        <taxon>metagenomes</taxon>
        <taxon>ecological metagenomes</taxon>
    </lineage>
</organism>
<dbReference type="AlphaFoldDB" id="A0A382NB18"/>
<evidence type="ECO:0000313" key="1">
    <source>
        <dbReference type="EMBL" id="SVC56962.1"/>
    </source>
</evidence>
<reference evidence="1" key="1">
    <citation type="submission" date="2018-05" db="EMBL/GenBank/DDBJ databases">
        <authorList>
            <person name="Lanie J.A."/>
            <person name="Ng W.-L."/>
            <person name="Kazmierczak K.M."/>
            <person name="Andrzejewski T.M."/>
            <person name="Davidsen T.M."/>
            <person name="Wayne K.J."/>
            <person name="Tettelin H."/>
            <person name="Glass J.I."/>
            <person name="Rusch D."/>
            <person name="Podicherti R."/>
            <person name="Tsui H.-C.T."/>
            <person name="Winkler M.E."/>
        </authorList>
    </citation>
    <scope>NUCLEOTIDE SEQUENCE</scope>
</reference>